<evidence type="ECO:0000256" key="1">
    <source>
        <dbReference type="SAM" id="MobiDB-lite"/>
    </source>
</evidence>
<evidence type="ECO:0000313" key="3">
    <source>
        <dbReference type="Proteomes" id="UP000316304"/>
    </source>
</evidence>
<dbReference type="AlphaFoldDB" id="A0A5C6CRB1"/>
<feature type="compositionally biased region" description="Pro residues" evidence="1">
    <location>
        <begin position="143"/>
        <end position="158"/>
    </location>
</feature>
<keyword evidence="3" id="KW-1185">Reference proteome</keyword>
<organism evidence="2 3">
    <name type="scientific">Novipirellula galeiformis</name>
    <dbReference type="NCBI Taxonomy" id="2528004"/>
    <lineage>
        <taxon>Bacteria</taxon>
        <taxon>Pseudomonadati</taxon>
        <taxon>Planctomycetota</taxon>
        <taxon>Planctomycetia</taxon>
        <taxon>Pirellulales</taxon>
        <taxon>Pirellulaceae</taxon>
        <taxon>Novipirellula</taxon>
    </lineage>
</organism>
<dbReference type="PRINTS" id="PR01217">
    <property type="entry name" value="PRICHEXTENSN"/>
</dbReference>
<feature type="compositionally biased region" description="Low complexity" evidence="1">
    <location>
        <begin position="127"/>
        <end position="142"/>
    </location>
</feature>
<feature type="compositionally biased region" description="Polar residues" evidence="1">
    <location>
        <begin position="162"/>
        <end position="178"/>
    </location>
</feature>
<dbReference type="EMBL" id="SJPT01000002">
    <property type="protein sequence ID" value="TWU25389.1"/>
    <property type="molecule type" value="Genomic_DNA"/>
</dbReference>
<feature type="compositionally biased region" description="Pro residues" evidence="1">
    <location>
        <begin position="110"/>
        <end position="126"/>
    </location>
</feature>
<feature type="region of interest" description="Disordered" evidence="1">
    <location>
        <begin position="91"/>
        <end position="196"/>
    </location>
</feature>
<protein>
    <submittedName>
        <fullName evidence="2">Uncharacterized protein</fullName>
    </submittedName>
</protein>
<name>A0A5C6CRB1_9BACT</name>
<comment type="caution">
    <text evidence="2">The sequence shown here is derived from an EMBL/GenBank/DDBJ whole genome shotgun (WGS) entry which is preliminary data.</text>
</comment>
<proteinExistence type="predicted"/>
<reference evidence="2 3" key="1">
    <citation type="submission" date="2019-02" db="EMBL/GenBank/DDBJ databases">
        <title>Deep-cultivation of Planctomycetes and their phenomic and genomic characterization uncovers novel biology.</title>
        <authorList>
            <person name="Wiegand S."/>
            <person name="Jogler M."/>
            <person name="Boedeker C."/>
            <person name="Pinto D."/>
            <person name="Vollmers J."/>
            <person name="Rivas-Marin E."/>
            <person name="Kohn T."/>
            <person name="Peeters S.H."/>
            <person name="Heuer A."/>
            <person name="Rast P."/>
            <person name="Oberbeckmann S."/>
            <person name="Bunk B."/>
            <person name="Jeske O."/>
            <person name="Meyerdierks A."/>
            <person name="Storesund J.E."/>
            <person name="Kallscheuer N."/>
            <person name="Luecker S."/>
            <person name="Lage O.M."/>
            <person name="Pohl T."/>
            <person name="Merkel B.J."/>
            <person name="Hornburger P."/>
            <person name="Mueller R.-W."/>
            <person name="Bruemmer F."/>
            <person name="Labrenz M."/>
            <person name="Spormann A.M."/>
            <person name="Op Den Camp H."/>
            <person name="Overmann J."/>
            <person name="Amann R."/>
            <person name="Jetten M.S.M."/>
            <person name="Mascher T."/>
            <person name="Medema M.H."/>
            <person name="Devos D.P."/>
            <person name="Kaster A.-K."/>
            <person name="Ovreas L."/>
            <person name="Rohde M."/>
            <person name="Galperin M.Y."/>
            <person name="Jogler C."/>
        </authorList>
    </citation>
    <scope>NUCLEOTIDE SEQUENCE [LARGE SCALE GENOMIC DNA]</scope>
    <source>
        <strain evidence="2 3">Pla52o</strain>
    </source>
</reference>
<feature type="compositionally biased region" description="Pro residues" evidence="1">
    <location>
        <begin position="54"/>
        <end position="74"/>
    </location>
</feature>
<feature type="region of interest" description="Disordered" evidence="1">
    <location>
        <begin position="53"/>
        <end position="74"/>
    </location>
</feature>
<dbReference type="Proteomes" id="UP000316304">
    <property type="component" value="Unassembled WGS sequence"/>
</dbReference>
<gene>
    <name evidence="2" type="ORF">Pla52o_16900</name>
</gene>
<sequence length="196" mass="19832">MPVLPATVVPACPPVVAQRLEPAPVPKVLLPVIAAAFPGEVKCVNPEEAFPAATPAPTPANTPETVPPTAPAIAPPLAALPGLKPVLPEMPMPTPAEIPPPIAPEIAPAAAPPPAPAKAPAGPPTTNPTTAPVIAPEIAPVTAPAPAPTRMFPTPPQKLSPYGSTVSNTKYASYSDVPSTYPIGSLEQDSNRRQLS</sequence>
<evidence type="ECO:0000313" key="2">
    <source>
        <dbReference type="EMBL" id="TWU25389.1"/>
    </source>
</evidence>
<feature type="compositionally biased region" description="Pro residues" evidence="1">
    <location>
        <begin position="91"/>
        <end position="103"/>
    </location>
</feature>
<accession>A0A5C6CRB1</accession>